<dbReference type="NCBIfam" id="TIGR00557">
    <property type="entry name" value="pdxA"/>
    <property type="match status" value="1"/>
</dbReference>
<keyword evidence="1" id="KW-0479">Metal-binding</keyword>
<dbReference type="PANTHER" id="PTHR30004">
    <property type="entry name" value="4-HYDROXYTHREONINE-4-PHOSPHATE DEHYDROGENASE"/>
    <property type="match status" value="1"/>
</dbReference>
<organism evidence="4 5">
    <name type="scientific">Candidatus Thiodictyon syntrophicum</name>
    <dbReference type="NCBI Taxonomy" id="1166950"/>
    <lineage>
        <taxon>Bacteria</taxon>
        <taxon>Pseudomonadati</taxon>
        <taxon>Pseudomonadota</taxon>
        <taxon>Gammaproteobacteria</taxon>
        <taxon>Chromatiales</taxon>
        <taxon>Chromatiaceae</taxon>
        <taxon>Thiodictyon</taxon>
    </lineage>
</organism>
<reference evidence="4 5" key="1">
    <citation type="submission" date="2017-03" db="EMBL/GenBank/DDBJ databases">
        <title>Complete genome sequence of Candidatus 'Thiodictyon syntrophicum' sp. nov. strain Cad16T, a photolithoautotroph purple sulfur bacterium isolated from an alpine meromictic lake.</title>
        <authorList>
            <person name="Luedin S.M."/>
            <person name="Pothier J.F."/>
            <person name="Danza F."/>
            <person name="Storelli N."/>
            <person name="Wittwer M."/>
            <person name="Tonolla M."/>
        </authorList>
    </citation>
    <scope>NUCLEOTIDE SEQUENCE [LARGE SCALE GENOMIC DNA]</scope>
    <source>
        <strain evidence="4 5">Cad16T</strain>
    </source>
</reference>
<dbReference type="KEGG" id="tsy:THSYN_08970"/>
<dbReference type="AlphaFoldDB" id="A0A2K8U658"/>
<name>A0A2K8U658_9GAMM</name>
<keyword evidence="2" id="KW-0560">Oxidoreductase</keyword>
<dbReference type="Proteomes" id="UP000232638">
    <property type="component" value="Chromosome"/>
</dbReference>
<accession>A0A2K8U658</accession>
<dbReference type="InterPro" id="IPR005255">
    <property type="entry name" value="PdxA_fam"/>
</dbReference>
<evidence type="ECO:0000313" key="4">
    <source>
        <dbReference type="EMBL" id="AUB81070.1"/>
    </source>
</evidence>
<dbReference type="GO" id="GO:0046872">
    <property type="term" value="F:metal ion binding"/>
    <property type="evidence" value="ECO:0007669"/>
    <property type="project" value="UniProtKB-KW"/>
</dbReference>
<evidence type="ECO:0000256" key="2">
    <source>
        <dbReference type="ARBA" id="ARBA00023002"/>
    </source>
</evidence>
<sequence length="338" mass="36125">MSKPIIAVTLGDPAGVGPEILVRALADPRVEEAVRCLVYGDARVVEKAVREARLGLAVRAIHRGDEARYAPGSIEVIDFANADPAAFVPGQVQARCGQAAWDYIEAAVQAALRGEVAALDTAPINKESIQAAGVPYIGHTEMLAALTGAHDPLTMFETLGLRVFFLSRHVSLRDSCALVTRARLLDYIARCHQAMDQLGLGGGELAVAGLNPHCGEHGLFGDEEVREVAPAVAEARARGWRVAGPIGPDSVFHQAKTGRYAAVLALYHDQGHIATKTLDFERTISLTLGLPFLRLSVDHGTAFDIAWQGTASPVGMIESLLVAARYAPAYRQTQQMIP</sequence>
<proteinExistence type="predicted"/>
<dbReference type="GO" id="GO:0051287">
    <property type="term" value="F:NAD binding"/>
    <property type="evidence" value="ECO:0007669"/>
    <property type="project" value="InterPro"/>
</dbReference>
<keyword evidence="3" id="KW-0520">NAD</keyword>
<evidence type="ECO:0000256" key="1">
    <source>
        <dbReference type="ARBA" id="ARBA00022723"/>
    </source>
</evidence>
<dbReference type="PANTHER" id="PTHR30004:SF6">
    <property type="entry name" value="D-THREONATE 4-PHOSPHATE DEHYDROGENASE"/>
    <property type="match status" value="1"/>
</dbReference>
<dbReference type="NCBIfam" id="NF002992">
    <property type="entry name" value="PRK03743.1"/>
    <property type="match status" value="1"/>
</dbReference>
<dbReference type="OrthoDB" id="9801783at2"/>
<protein>
    <submittedName>
        <fullName evidence="4">4-hydroxythreonine-4-phosphate dehydrogenase PdxA</fullName>
    </submittedName>
</protein>
<dbReference type="SUPFAM" id="SSF53659">
    <property type="entry name" value="Isocitrate/Isopropylmalate dehydrogenase-like"/>
    <property type="match status" value="1"/>
</dbReference>
<evidence type="ECO:0000256" key="3">
    <source>
        <dbReference type="ARBA" id="ARBA00023027"/>
    </source>
</evidence>
<dbReference type="GO" id="GO:0016491">
    <property type="term" value="F:oxidoreductase activity"/>
    <property type="evidence" value="ECO:0007669"/>
    <property type="project" value="UniProtKB-KW"/>
</dbReference>
<dbReference type="Gene3D" id="3.40.718.10">
    <property type="entry name" value="Isopropylmalate Dehydrogenase"/>
    <property type="match status" value="1"/>
</dbReference>
<dbReference type="RefSeq" id="WP_100918846.1">
    <property type="nucleotide sequence ID" value="NZ_CP020370.1"/>
</dbReference>
<dbReference type="EMBL" id="CP020370">
    <property type="protein sequence ID" value="AUB81070.1"/>
    <property type="molecule type" value="Genomic_DNA"/>
</dbReference>
<dbReference type="Pfam" id="PF04166">
    <property type="entry name" value="PdxA"/>
    <property type="match status" value="1"/>
</dbReference>
<evidence type="ECO:0000313" key="5">
    <source>
        <dbReference type="Proteomes" id="UP000232638"/>
    </source>
</evidence>
<gene>
    <name evidence="4" type="ORF">THSYN_08970</name>
</gene>
<keyword evidence="5" id="KW-1185">Reference proteome</keyword>